<name>A0A168S8W6_ABSGL</name>
<sequence length="89" mass="9833">MPWERRSSVVKGKLVSLIRNTGSLEESEGKPWTVNPSKGDALVTVEVHDFFRAEENFGQDLLTVLVGLQSSTVSYMDMVPGSGFKLCWG</sequence>
<dbReference type="InParanoid" id="A0A168S8W6"/>
<evidence type="ECO:0000313" key="1">
    <source>
        <dbReference type="EMBL" id="SAM08077.1"/>
    </source>
</evidence>
<proteinExistence type="predicted"/>
<dbReference type="EMBL" id="LT554883">
    <property type="protein sequence ID" value="SAM08077.1"/>
    <property type="molecule type" value="Genomic_DNA"/>
</dbReference>
<accession>A0A168S8W6</accession>
<dbReference type="Proteomes" id="UP000078561">
    <property type="component" value="Unassembled WGS sequence"/>
</dbReference>
<gene>
    <name evidence="1" type="primary">ABSGL_13738.1 scaffold 14320</name>
</gene>
<keyword evidence="2" id="KW-1185">Reference proteome</keyword>
<organism evidence="1">
    <name type="scientific">Absidia glauca</name>
    <name type="common">Pin mould</name>
    <dbReference type="NCBI Taxonomy" id="4829"/>
    <lineage>
        <taxon>Eukaryota</taxon>
        <taxon>Fungi</taxon>
        <taxon>Fungi incertae sedis</taxon>
        <taxon>Mucoromycota</taxon>
        <taxon>Mucoromycotina</taxon>
        <taxon>Mucoromycetes</taxon>
        <taxon>Mucorales</taxon>
        <taxon>Cunninghamellaceae</taxon>
        <taxon>Absidia</taxon>
    </lineage>
</organism>
<dbReference type="AlphaFoldDB" id="A0A168S8W6"/>
<reference evidence="1" key="1">
    <citation type="submission" date="2016-04" db="EMBL/GenBank/DDBJ databases">
        <authorList>
            <person name="Evans L.H."/>
            <person name="Alamgir A."/>
            <person name="Owens N."/>
            <person name="Weber N.D."/>
            <person name="Virtaneva K."/>
            <person name="Barbian K."/>
            <person name="Babar A."/>
            <person name="Rosenke K."/>
        </authorList>
    </citation>
    <scope>NUCLEOTIDE SEQUENCE [LARGE SCALE GENOMIC DNA]</scope>
    <source>
        <strain evidence="1">CBS 101.48</strain>
    </source>
</reference>
<protein>
    <submittedName>
        <fullName evidence="1">Uncharacterized protein</fullName>
    </submittedName>
</protein>
<evidence type="ECO:0000313" key="2">
    <source>
        <dbReference type="Proteomes" id="UP000078561"/>
    </source>
</evidence>